<dbReference type="GO" id="GO:0009229">
    <property type="term" value="P:thiamine diphosphate biosynthetic process"/>
    <property type="evidence" value="ECO:0007669"/>
    <property type="project" value="UniProtKB-UniRule"/>
</dbReference>
<evidence type="ECO:0000259" key="20">
    <source>
        <dbReference type="Pfam" id="PF08543"/>
    </source>
</evidence>
<evidence type="ECO:0000256" key="3">
    <source>
        <dbReference type="ARBA" id="ARBA00003814"/>
    </source>
</evidence>
<feature type="binding site" evidence="18">
    <location>
        <position position="84"/>
    </location>
    <ligand>
        <name>Mg(2+)</name>
        <dbReference type="ChEBI" id="CHEBI:18420"/>
    </ligand>
</feature>
<keyword evidence="13 18" id="KW-0784">Thiamine biosynthesis</keyword>
<comment type="pathway">
    <text evidence="6 18">Cofactor biosynthesis; thiamine diphosphate biosynthesis; thiamine phosphate from 4-amino-2-methyl-5-diphosphomethylpyrimidine and 4-methyl-5-(2-phosphoethyl)-thiazole: step 1/1.</text>
</comment>
<feature type="binding site" evidence="18">
    <location>
        <position position="159"/>
    </location>
    <ligand>
        <name>4-amino-2-methyl-5-(diphosphooxymethyl)pyrimidine</name>
        <dbReference type="ChEBI" id="CHEBI:57841"/>
    </ligand>
</feature>
<dbReference type="GO" id="GO:0008972">
    <property type="term" value="F:phosphomethylpyrimidine kinase activity"/>
    <property type="evidence" value="ECO:0007669"/>
    <property type="project" value="UniProtKB-EC"/>
</dbReference>
<evidence type="ECO:0000256" key="18">
    <source>
        <dbReference type="HAMAP-Rule" id="MF_00097"/>
    </source>
</evidence>
<dbReference type="InterPro" id="IPR004399">
    <property type="entry name" value="HMP/HMP-P_kinase_dom"/>
</dbReference>
<feature type="binding site" evidence="18">
    <location>
        <position position="127"/>
    </location>
    <ligand>
        <name>4-amino-2-methyl-5-(diphosphooxymethyl)pyrimidine</name>
        <dbReference type="ChEBI" id="CHEBI:57841"/>
    </ligand>
</feature>
<feature type="domain" description="Thiamine phosphate synthase/TenI" evidence="19">
    <location>
        <begin position="18"/>
        <end position="218"/>
    </location>
</feature>
<comment type="function">
    <text evidence="4">Catalyzes the phosphorylation of hydroxymethylpyrimidine phosphate (HMP-P) to HMP-PP, and of HMP to HMP-P.</text>
</comment>
<dbReference type="GO" id="GO:0005829">
    <property type="term" value="C:cytosol"/>
    <property type="evidence" value="ECO:0007669"/>
    <property type="project" value="TreeGrafter"/>
</dbReference>
<comment type="cofactor">
    <cofactor evidence="18">
        <name>Mg(2+)</name>
        <dbReference type="ChEBI" id="CHEBI:18420"/>
    </cofactor>
    <text evidence="18">Binds 1 Mg(2+) ion per subunit.</text>
</comment>
<dbReference type="CDD" id="cd00564">
    <property type="entry name" value="TMP_TenI"/>
    <property type="match status" value="1"/>
</dbReference>
<keyword evidence="10 21" id="KW-0418">Kinase</keyword>
<dbReference type="Pfam" id="PF02581">
    <property type="entry name" value="TMP-TENI"/>
    <property type="match status" value="1"/>
</dbReference>
<evidence type="ECO:0000256" key="16">
    <source>
        <dbReference type="ARBA" id="ARBA00047851"/>
    </source>
</evidence>
<gene>
    <name evidence="18" type="primary">thiE</name>
    <name evidence="21" type="ORF">D2E26_0220</name>
</gene>
<evidence type="ECO:0000256" key="12">
    <source>
        <dbReference type="ARBA" id="ARBA00022842"/>
    </source>
</evidence>
<dbReference type="Pfam" id="PF08543">
    <property type="entry name" value="Phos_pyr_kin"/>
    <property type="match status" value="1"/>
</dbReference>
<dbReference type="InterPro" id="IPR034291">
    <property type="entry name" value="TMP_synthase"/>
</dbReference>
<evidence type="ECO:0000256" key="7">
    <source>
        <dbReference type="ARBA" id="ARBA00022679"/>
    </source>
</evidence>
<evidence type="ECO:0000256" key="11">
    <source>
        <dbReference type="ARBA" id="ARBA00022840"/>
    </source>
</evidence>
<feature type="binding site" evidence="18">
    <location>
        <begin position="47"/>
        <end position="51"/>
    </location>
    <ligand>
        <name>4-amino-2-methyl-5-(diphosphooxymethyl)pyrimidine</name>
        <dbReference type="ChEBI" id="CHEBI:57841"/>
    </ligand>
</feature>
<dbReference type="HAMAP" id="MF_00097">
    <property type="entry name" value="TMP_synthase"/>
    <property type="match status" value="1"/>
</dbReference>
<keyword evidence="7 18" id="KW-0808">Transferase</keyword>
<dbReference type="InterPro" id="IPR036206">
    <property type="entry name" value="ThiamineP_synth_sf"/>
</dbReference>
<dbReference type="SUPFAM" id="SSF51391">
    <property type="entry name" value="Thiamin phosphate synthase"/>
    <property type="match status" value="1"/>
</dbReference>
<comment type="catalytic activity">
    <reaction evidence="1">
        <text>4-amino-5-hydroxymethyl-2-methylpyrimidine + ATP = 4-amino-2-methyl-5-(phosphooxymethyl)pyrimidine + ADP + H(+)</text>
        <dbReference type="Rhea" id="RHEA:23096"/>
        <dbReference type="ChEBI" id="CHEBI:15378"/>
        <dbReference type="ChEBI" id="CHEBI:16892"/>
        <dbReference type="ChEBI" id="CHEBI:30616"/>
        <dbReference type="ChEBI" id="CHEBI:58354"/>
        <dbReference type="ChEBI" id="CHEBI:456216"/>
        <dbReference type="EC" id="2.7.1.49"/>
    </reaction>
</comment>
<evidence type="ECO:0000256" key="14">
    <source>
        <dbReference type="ARBA" id="ARBA00023268"/>
    </source>
</evidence>
<dbReference type="GO" id="GO:0009228">
    <property type="term" value="P:thiamine biosynthetic process"/>
    <property type="evidence" value="ECO:0007669"/>
    <property type="project" value="UniProtKB-KW"/>
</dbReference>
<keyword evidence="14" id="KW-0511">Multifunctional enzyme</keyword>
<keyword evidence="12 18" id="KW-0460">Magnesium</keyword>
<dbReference type="InterPro" id="IPR013749">
    <property type="entry name" value="PM/HMP-P_kinase-1"/>
</dbReference>
<comment type="catalytic activity">
    <reaction evidence="16 18">
        <text>2-(2-carboxy-4-methylthiazol-5-yl)ethyl phosphate + 4-amino-2-methyl-5-(diphosphooxymethyl)pyrimidine + 2 H(+) = thiamine phosphate + CO2 + diphosphate</text>
        <dbReference type="Rhea" id="RHEA:47848"/>
        <dbReference type="ChEBI" id="CHEBI:15378"/>
        <dbReference type="ChEBI" id="CHEBI:16526"/>
        <dbReference type="ChEBI" id="CHEBI:33019"/>
        <dbReference type="ChEBI" id="CHEBI:37575"/>
        <dbReference type="ChEBI" id="CHEBI:57841"/>
        <dbReference type="ChEBI" id="CHEBI:62890"/>
        <dbReference type="EC" id="2.5.1.3"/>
    </reaction>
</comment>
<evidence type="ECO:0000256" key="10">
    <source>
        <dbReference type="ARBA" id="ARBA00022777"/>
    </source>
</evidence>
<dbReference type="UniPathway" id="UPA00060">
    <property type="reaction ID" value="UER00138"/>
</dbReference>
<evidence type="ECO:0000256" key="1">
    <source>
        <dbReference type="ARBA" id="ARBA00000151"/>
    </source>
</evidence>
<accession>A0A430FS40</accession>
<feature type="binding site" evidence="18">
    <location>
        <position position="83"/>
    </location>
    <ligand>
        <name>4-amino-2-methyl-5-(diphosphooxymethyl)pyrimidine</name>
        <dbReference type="ChEBI" id="CHEBI:57841"/>
    </ligand>
</feature>
<protein>
    <recommendedName>
        <fullName evidence="18">Thiamine-phosphate synthase</fullName>
        <shortName evidence="18">TP synthase</shortName>
        <shortName evidence="18">TPS</shortName>
        <ecNumber evidence="18">2.5.1.3</ecNumber>
    </recommendedName>
    <alternativeName>
        <fullName evidence="18">Thiamine-phosphate pyrophosphorylase</fullName>
        <shortName evidence="18">TMP pyrophosphorylase</shortName>
        <shortName evidence="18">TMP-PPase</shortName>
    </alternativeName>
</protein>
<comment type="catalytic activity">
    <reaction evidence="2">
        <text>4-amino-2-methyl-5-(phosphooxymethyl)pyrimidine + ATP = 4-amino-2-methyl-5-(diphosphooxymethyl)pyrimidine + ADP</text>
        <dbReference type="Rhea" id="RHEA:19893"/>
        <dbReference type="ChEBI" id="CHEBI:30616"/>
        <dbReference type="ChEBI" id="CHEBI:57841"/>
        <dbReference type="ChEBI" id="CHEBI:58354"/>
        <dbReference type="ChEBI" id="CHEBI:456216"/>
        <dbReference type="EC" id="2.7.4.7"/>
    </reaction>
</comment>
<feature type="domain" description="Pyridoxamine kinase/Phosphomethylpyrimidine kinase" evidence="20">
    <location>
        <begin position="266"/>
        <end position="514"/>
    </location>
</feature>
<reference evidence="21 22" key="1">
    <citation type="submission" date="2018-09" db="EMBL/GenBank/DDBJ databases">
        <title>Characterization of the phylogenetic diversity of five novel species belonging to the genus Bifidobacterium.</title>
        <authorList>
            <person name="Lugli G.A."/>
            <person name="Duranti S."/>
            <person name="Milani C."/>
        </authorList>
    </citation>
    <scope>NUCLEOTIDE SEQUENCE [LARGE SCALE GENOMIC DNA]</scope>
    <source>
        <strain evidence="21 22">2036B</strain>
    </source>
</reference>
<keyword evidence="9" id="KW-0547">Nucleotide-binding</keyword>
<dbReference type="InterPro" id="IPR029056">
    <property type="entry name" value="Ribokinase-like"/>
</dbReference>
<evidence type="ECO:0000256" key="6">
    <source>
        <dbReference type="ARBA" id="ARBA00005165"/>
    </source>
</evidence>
<evidence type="ECO:0000256" key="8">
    <source>
        <dbReference type="ARBA" id="ARBA00022723"/>
    </source>
</evidence>
<proteinExistence type="inferred from homology"/>
<dbReference type="GO" id="GO:0004789">
    <property type="term" value="F:thiamine-phosphate diphosphorylase activity"/>
    <property type="evidence" value="ECO:0007669"/>
    <property type="project" value="UniProtKB-UniRule"/>
</dbReference>
<dbReference type="Proteomes" id="UP000287609">
    <property type="component" value="Unassembled WGS sequence"/>
</dbReference>
<comment type="function">
    <text evidence="3 18">Condenses 4-methyl-5-(beta-hydroxyethyl)thiazole monophosphate (THZ-P) and 2-methyl-4-amino-5-hydroxymethyl pyrimidine pyrophosphate (HMP-PP) to form thiamine monophosphate (TMP).</text>
</comment>
<evidence type="ECO:0000313" key="22">
    <source>
        <dbReference type="Proteomes" id="UP000287609"/>
    </source>
</evidence>
<sequence>MNIFPYRSMRDCFDLRFYLVLGPDDTNGRDVADVVRDALRGGASFIQLRAKHADVREIVDMAERIAAVIAEEGKDQSVAFVIDDRVDAALEARAKGIKVDGVHIGQDDLDPQMARHLLGRDAIIGLSAKTEDDVRRAEALPFGTVDYLGAGPWHETSTKPDCILIDDHGARHTLAAASIDHLHSLTRLPIVVGGGVKLNDIDTLACSKADGWFVITAITKAEDPEQATHELVAAWQQVRGDQMHDHPAAELRRTTLPAAMSVATTDSSGGAGIPVDLKTMMACGVFAECCVCAITAQNTKGVTHIEELSPVAIRKQIDAVFDDIPPQAVKIGMVPSIEGITAVADALEANKAVNIVVDPVMVATSGAKLINDDAIATLTSRLFPMATLITPNLPETRVLLETIGSDLVPESEDDMEQAGHLIAEHYSCNVLVKGGHGLADANDLLVRTDGATQWFYGERINNPNTHGTGCTLSSAIAANLAAGASLEQAIEQAKLYVSGALRQMLDLGSGSGPFDHAWQWR</sequence>
<evidence type="ECO:0000256" key="17">
    <source>
        <dbReference type="ARBA" id="ARBA00047883"/>
    </source>
</evidence>
<keyword evidence="11" id="KW-0067">ATP-binding</keyword>
<dbReference type="NCBIfam" id="TIGR00097">
    <property type="entry name" value="HMP-P_kinase"/>
    <property type="match status" value="1"/>
</dbReference>
<name>A0A430FS40_9BIFI</name>
<feature type="binding site" evidence="18">
    <location>
        <begin position="215"/>
        <end position="216"/>
    </location>
    <ligand>
        <name>2-[(2R,5Z)-2-carboxy-4-methylthiazol-5(2H)-ylidene]ethyl phosphate</name>
        <dbReference type="ChEBI" id="CHEBI:62899"/>
    </ligand>
</feature>
<comment type="catalytic activity">
    <reaction evidence="17 18">
        <text>2-[(2R,5Z)-2-carboxy-4-methylthiazol-5(2H)-ylidene]ethyl phosphate + 4-amino-2-methyl-5-(diphosphooxymethyl)pyrimidine + 2 H(+) = thiamine phosphate + CO2 + diphosphate</text>
        <dbReference type="Rhea" id="RHEA:47844"/>
        <dbReference type="ChEBI" id="CHEBI:15378"/>
        <dbReference type="ChEBI" id="CHEBI:16526"/>
        <dbReference type="ChEBI" id="CHEBI:33019"/>
        <dbReference type="ChEBI" id="CHEBI:37575"/>
        <dbReference type="ChEBI" id="CHEBI:57841"/>
        <dbReference type="ChEBI" id="CHEBI:62899"/>
        <dbReference type="EC" id="2.5.1.3"/>
    </reaction>
</comment>
<dbReference type="InterPro" id="IPR013785">
    <property type="entry name" value="Aldolase_TIM"/>
</dbReference>
<comment type="similarity">
    <text evidence="18">Belongs to the thiamine-phosphate synthase family.</text>
</comment>
<dbReference type="EMBL" id="QXGM01000001">
    <property type="protein sequence ID" value="RSX55657.1"/>
    <property type="molecule type" value="Genomic_DNA"/>
</dbReference>
<evidence type="ECO:0000256" key="9">
    <source>
        <dbReference type="ARBA" id="ARBA00022741"/>
    </source>
</evidence>
<dbReference type="InterPro" id="IPR022998">
    <property type="entry name" value="ThiamineP_synth_TenI"/>
</dbReference>
<evidence type="ECO:0000256" key="5">
    <source>
        <dbReference type="ARBA" id="ARBA00004769"/>
    </source>
</evidence>
<evidence type="ECO:0000259" key="19">
    <source>
        <dbReference type="Pfam" id="PF02581"/>
    </source>
</evidence>
<comment type="caution">
    <text evidence="21">The sequence shown here is derived from an EMBL/GenBank/DDBJ whole genome shotgun (WGS) entry which is preliminary data.</text>
</comment>
<feature type="binding site" evidence="18">
    <location>
        <begin position="156"/>
        <end position="158"/>
    </location>
    <ligand>
        <name>2-[(2R,5Z)-2-carboxy-4-methylthiazol-5(2H)-ylidene]ethyl phosphate</name>
        <dbReference type="ChEBI" id="CHEBI:62899"/>
    </ligand>
</feature>
<evidence type="ECO:0000256" key="15">
    <source>
        <dbReference type="ARBA" id="ARBA00047334"/>
    </source>
</evidence>
<feature type="binding site" evidence="18">
    <location>
        <position position="108"/>
    </location>
    <ligand>
        <name>Mg(2+)</name>
        <dbReference type="ChEBI" id="CHEBI:18420"/>
    </ligand>
</feature>
<dbReference type="EC" id="2.5.1.3" evidence="18"/>
<keyword evidence="8 18" id="KW-0479">Metal-binding</keyword>
<feature type="binding site" evidence="18">
    <location>
        <position position="195"/>
    </location>
    <ligand>
        <name>2-[(2R,5Z)-2-carboxy-4-methylthiazol-5(2H)-ylidene]ethyl phosphate</name>
        <dbReference type="ChEBI" id="CHEBI:62899"/>
    </ligand>
</feature>
<evidence type="ECO:0000256" key="13">
    <source>
        <dbReference type="ARBA" id="ARBA00022977"/>
    </source>
</evidence>
<evidence type="ECO:0000313" key="21">
    <source>
        <dbReference type="EMBL" id="RSX55657.1"/>
    </source>
</evidence>
<dbReference type="GO" id="GO:0005524">
    <property type="term" value="F:ATP binding"/>
    <property type="evidence" value="ECO:0007669"/>
    <property type="project" value="UniProtKB-KW"/>
</dbReference>
<dbReference type="GO" id="GO:0008902">
    <property type="term" value="F:hydroxymethylpyrimidine kinase activity"/>
    <property type="evidence" value="ECO:0007669"/>
    <property type="project" value="UniProtKB-EC"/>
</dbReference>
<comment type="catalytic activity">
    <reaction evidence="15 18">
        <text>4-methyl-5-(2-phosphooxyethyl)-thiazole + 4-amino-2-methyl-5-(diphosphooxymethyl)pyrimidine + H(+) = thiamine phosphate + diphosphate</text>
        <dbReference type="Rhea" id="RHEA:22328"/>
        <dbReference type="ChEBI" id="CHEBI:15378"/>
        <dbReference type="ChEBI" id="CHEBI:33019"/>
        <dbReference type="ChEBI" id="CHEBI:37575"/>
        <dbReference type="ChEBI" id="CHEBI:57841"/>
        <dbReference type="ChEBI" id="CHEBI:58296"/>
        <dbReference type="EC" id="2.5.1.3"/>
    </reaction>
</comment>
<dbReference type="AlphaFoldDB" id="A0A430FS40"/>
<organism evidence="21 22">
    <name type="scientific">Bifidobacterium dolichotidis</name>
    <dbReference type="NCBI Taxonomy" id="2306976"/>
    <lineage>
        <taxon>Bacteria</taxon>
        <taxon>Bacillati</taxon>
        <taxon>Actinomycetota</taxon>
        <taxon>Actinomycetes</taxon>
        <taxon>Bifidobacteriales</taxon>
        <taxon>Bifidobacteriaceae</taxon>
        <taxon>Bifidobacterium</taxon>
    </lineage>
</organism>
<evidence type="ECO:0000256" key="4">
    <source>
        <dbReference type="ARBA" id="ARBA00003848"/>
    </source>
</evidence>
<dbReference type="SUPFAM" id="SSF53613">
    <property type="entry name" value="Ribokinase-like"/>
    <property type="match status" value="1"/>
</dbReference>
<dbReference type="CDD" id="cd01169">
    <property type="entry name" value="HMPP_kinase"/>
    <property type="match status" value="1"/>
</dbReference>
<dbReference type="PANTHER" id="PTHR20858:SF17">
    <property type="entry name" value="HYDROXYMETHYLPYRIMIDINE_PHOSPHOMETHYLPYRIMIDINE KINASE THI20-RELATED"/>
    <property type="match status" value="1"/>
</dbReference>
<evidence type="ECO:0000256" key="2">
    <source>
        <dbReference type="ARBA" id="ARBA00000565"/>
    </source>
</evidence>
<dbReference type="Gene3D" id="3.20.20.70">
    <property type="entry name" value="Aldolase class I"/>
    <property type="match status" value="1"/>
</dbReference>
<dbReference type="Gene3D" id="3.40.1190.20">
    <property type="match status" value="1"/>
</dbReference>
<keyword evidence="22" id="KW-1185">Reference proteome</keyword>
<dbReference type="GO" id="GO:0000287">
    <property type="term" value="F:magnesium ion binding"/>
    <property type="evidence" value="ECO:0007669"/>
    <property type="project" value="UniProtKB-UniRule"/>
</dbReference>
<comment type="pathway">
    <text evidence="5">Cofactor biosynthesis; thiamine diphosphate biosynthesis; 4-amino-2-methyl-5-diphosphomethylpyrimidine from 5-amino-1-(5-phospho-D-ribosyl)imidazole: step 3/3.</text>
</comment>
<dbReference type="OrthoDB" id="34166at2"/>
<dbReference type="PANTHER" id="PTHR20858">
    <property type="entry name" value="PHOSPHOMETHYLPYRIMIDINE KINASE"/>
    <property type="match status" value="1"/>
</dbReference>
<dbReference type="FunFam" id="3.40.1190.20:FF:000003">
    <property type="entry name" value="Phosphomethylpyrimidine kinase ThiD"/>
    <property type="match status" value="1"/>
</dbReference>